<dbReference type="SUPFAM" id="SSF52540">
    <property type="entry name" value="P-loop containing nucleoside triphosphate hydrolases"/>
    <property type="match status" value="2"/>
</dbReference>
<reference evidence="13" key="1">
    <citation type="journal article" date="2015" name="PLoS Genet.">
        <title>Genome Sequence and Transcriptome Analyses of Chrysochromulina tobin: Metabolic Tools for Enhanced Algal Fitness in the Prominent Order Prymnesiales (Haptophyceae).</title>
        <authorList>
            <person name="Hovde B.T."/>
            <person name="Deodato C.R."/>
            <person name="Hunsperger H.M."/>
            <person name="Ryken S.A."/>
            <person name="Yost W."/>
            <person name="Jha R.K."/>
            <person name="Patterson J."/>
            <person name="Monnat R.J. Jr."/>
            <person name="Barlow S.B."/>
            <person name="Starkenburg S.R."/>
            <person name="Cattolico R.A."/>
        </authorList>
    </citation>
    <scope>NUCLEOTIDE SEQUENCE</scope>
    <source>
        <strain evidence="13">CCMP291</strain>
    </source>
</reference>
<dbReference type="CDD" id="cd18787">
    <property type="entry name" value="SF2_C_DEAD"/>
    <property type="match status" value="1"/>
</dbReference>
<evidence type="ECO:0000259" key="11">
    <source>
        <dbReference type="PROSITE" id="PS51195"/>
    </source>
</evidence>
<keyword evidence="5 7" id="KW-0067">ATP-binding</keyword>
<evidence type="ECO:0000256" key="7">
    <source>
        <dbReference type="RuleBase" id="RU000492"/>
    </source>
</evidence>
<comment type="similarity">
    <text evidence="7">Belongs to the DEAD box helicase family.</text>
</comment>
<feature type="compositionally biased region" description="Gly residues" evidence="8">
    <location>
        <begin position="1"/>
        <end position="30"/>
    </location>
</feature>
<dbReference type="PROSITE" id="PS51195">
    <property type="entry name" value="Q_MOTIF"/>
    <property type="match status" value="1"/>
</dbReference>
<dbReference type="InterPro" id="IPR011545">
    <property type="entry name" value="DEAD/DEAH_box_helicase_dom"/>
</dbReference>
<dbReference type="GO" id="GO:0016787">
    <property type="term" value="F:hydrolase activity"/>
    <property type="evidence" value="ECO:0007669"/>
    <property type="project" value="UniProtKB-KW"/>
</dbReference>
<accession>A0A0M0J693</accession>
<dbReference type="Gene3D" id="3.40.50.300">
    <property type="entry name" value="P-loop containing nucleotide triphosphate hydrolases"/>
    <property type="match status" value="2"/>
</dbReference>
<dbReference type="PANTHER" id="PTHR47958">
    <property type="entry name" value="ATP-DEPENDENT RNA HELICASE DBP3"/>
    <property type="match status" value="1"/>
</dbReference>
<evidence type="ECO:0000256" key="2">
    <source>
        <dbReference type="ARBA" id="ARBA00022741"/>
    </source>
</evidence>
<dbReference type="EMBL" id="JWZX01003307">
    <property type="protein sequence ID" value="KOO22134.1"/>
    <property type="molecule type" value="Genomic_DNA"/>
</dbReference>
<dbReference type="GO" id="GO:0003676">
    <property type="term" value="F:nucleic acid binding"/>
    <property type="evidence" value="ECO:0007669"/>
    <property type="project" value="InterPro"/>
</dbReference>
<evidence type="ECO:0000256" key="8">
    <source>
        <dbReference type="SAM" id="MobiDB-lite"/>
    </source>
</evidence>
<name>A0A0M0J693_9EUKA</name>
<dbReference type="Pfam" id="PF00270">
    <property type="entry name" value="DEAD"/>
    <property type="match status" value="1"/>
</dbReference>
<dbReference type="PROSITE" id="PS51192">
    <property type="entry name" value="HELICASE_ATP_BIND_1"/>
    <property type="match status" value="1"/>
</dbReference>
<dbReference type="SMART" id="SM00490">
    <property type="entry name" value="HELICc"/>
    <property type="match status" value="1"/>
</dbReference>
<evidence type="ECO:0000256" key="6">
    <source>
        <dbReference type="PROSITE-ProRule" id="PRU00552"/>
    </source>
</evidence>
<evidence type="ECO:0000256" key="4">
    <source>
        <dbReference type="ARBA" id="ARBA00022806"/>
    </source>
</evidence>
<feature type="domain" description="DEAD-box RNA helicase Q" evidence="11">
    <location>
        <begin position="125"/>
        <end position="153"/>
    </location>
</feature>
<comment type="caution">
    <text evidence="12">The sequence shown here is derived from an EMBL/GenBank/DDBJ whole genome shotgun (WGS) entry which is preliminary data.</text>
</comment>
<dbReference type="GO" id="GO:0003724">
    <property type="term" value="F:RNA helicase activity"/>
    <property type="evidence" value="ECO:0007669"/>
    <property type="project" value="UniProtKB-EC"/>
</dbReference>
<keyword evidence="2 7" id="KW-0547">Nucleotide-binding</keyword>
<keyword evidence="3 7" id="KW-0378">Hydrolase</keyword>
<organism evidence="12 13">
    <name type="scientific">Chrysochromulina tobinii</name>
    <dbReference type="NCBI Taxonomy" id="1460289"/>
    <lineage>
        <taxon>Eukaryota</taxon>
        <taxon>Haptista</taxon>
        <taxon>Haptophyta</taxon>
        <taxon>Prymnesiophyceae</taxon>
        <taxon>Prymnesiales</taxon>
        <taxon>Chrysochromulinaceae</taxon>
        <taxon>Chrysochromulina</taxon>
    </lineage>
</organism>
<feature type="domain" description="Helicase ATP-binding" evidence="9">
    <location>
        <begin position="156"/>
        <end position="339"/>
    </location>
</feature>
<dbReference type="EC" id="3.6.4.13" evidence="1"/>
<evidence type="ECO:0000256" key="1">
    <source>
        <dbReference type="ARBA" id="ARBA00012552"/>
    </source>
</evidence>
<dbReference type="Proteomes" id="UP000037460">
    <property type="component" value="Unassembled WGS sequence"/>
</dbReference>
<dbReference type="OrthoDB" id="196131at2759"/>
<dbReference type="InterPro" id="IPR027417">
    <property type="entry name" value="P-loop_NTPase"/>
</dbReference>
<keyword evidence="4 7" id="KW-0347">Helicase</keyword>
<feature type="domain" description="Helicase C-terminal" evidence="10">
    <location>
        <begin position="365"/>
        <end position="482"/>
    </location>
</feature>
<dbReference type="PROSITE" id="PS51194">
    <property type="entry name" value="HELICASE_CTER"/>
    <property type="match status" value="1"/>
</dbReference>
<proteinExistence type="inferred from homology"/>
<evidence type="ECO:0000313" key="13">
    <source>
        <dbReference type="Proteomes" id="UP000037460"/>
    </source>
</evidence>
<dbReference type="GO" id="GO:0005524">
    <property type="term" value="F:ATP binding"/>
    <property type="evidence" value="ECO:0007669"/>
    <property type="project" value="UniProtKB-KW"/>
</dbReference>
<dbReference type="InterPro" id="IPR014014">
    <property type="entry name" value="RNA_helicase_DEAD_Q_motif"/>
</dbReference>
<gene>
    <name evidence="12" type="ORF">Ctob_005506</name>
</gene>
<dbReference type="InterPro" id="IPR000629">
    <property type="entry name" value="RNA-helicase_DEAD-box_CS"/>
</dbReference>
<evidence type="ECO:0000256" key="5">
    <source>
        <dbReference type="ARBA" id="ARBA00022840"/>
    </source>
</evidence>
<keyword evidence="13" id="KW-1185">Reference proteome</keyword>
<sequence length="482" mass="51569">MKGRGGGGRGGTGADRGAPPGRGRGGGVGAPLGRQDRKESKWSKQQAAEAARDRSEDEYFKQCQAQALRSGEAKKAAAGLTGQEADAHEKALFAQQGSQGIQFDKYADIKVETSGPGADVAAPFSDFGSLTLPSFLLRNISLMNYSKPTPIQRHAVPLALAGCDLMCCAQTGSGKTAAFLIPVCSSLSSPAAGGTTVGQPGAAKPRAVIMAPTRELASQIELEAQKLTNRSPLRSVAVYGGADQRKQARELALGVDLIVATPGRLNDFVERGLVELRGCRFLVLDEADRMLDMGFEPQIRRIVRTMPAAAERHTLLFSATFPAPIQQLAKEFLRPYVWIGVGRVGSTVEGIEQRVWLATADKRAKLALVVKALADRSGRSLVFVEKKRTATWLKKTLRHGGPAEGGEEERFEPIAAEDIHGDRSQSQREAALAAFRSGSCRVLVATDVAARGLDVPGVEHVINMDLPFAREDFDSVDQRLAC</sequence>
<feature type="short sequence motif" description="Q motif" evidence="6">
    <location>
        <begin position="125"/>
        <end position="153"/>
    </location>
</feature>
<dbReference type="AlphaFoldDB" id="A0A0M0J693"/>
<dbReference type="Pfam" id="PF00271">
    <property type="entry name" value="Helicase_C"/>
    <property type="match status" value="1"/>
</dbReference>
<dbReference type="SMART" id="SM00487">
    <property type="entry name" value="DEXDc"/>
    <property type="match status" value="1"/>
</dbReference>
<evidence type="ECO:0000313" key="12">
    <source>
        <dbReference type="EMBL" id="KOO22134.1"/>
    </source>
</evidence>
<feature type="region of interest" description="Disordered" evidence="8">
    <location>
        <begin position="1"/>
        <end position="58"/>
    </location>
</feature>
<evidence type="ECO:0000256" key="3">
    <source>
        <dbReference type="ARBA" id="ARBA00022801"/>
    </source>
</evidence>
<dbReference type="InterPro" id="IPR001650">
    <property type="entry name" value="Helicase_C-like"/>
</dbReference>
<evidence type="ECO:0000259" key="10">
    <source>
        <dbReference type="PROSITE" id="PS51194"/>
    </source>
</evidence>
<protein>
    <recommendedName>
        <fullName evidence="1">RNA helicase</fullName>
        <ecNumber evidence="1">3.6.4.13</ecNumber>
    </recommendedName>
</protein>
<dbReference type="InterPro" id="IPR014001">
    <property type="entry name" value="Helicase_ATP-bd"/>
</dbReference>
<evidence type="ECO:0000259" key="9">
    <source>
        <dbReference type="PROSITE" id="PS51192"/>
    </source>
</evidence>
<dbReference type="PROSITE" id="PS00039">
    <property type="entry name" value="DEAD_ATP_HELICASE"/>
    <property type="match status" value="1"/>
</dbReference>